<feature type="region of interest" description="Disordered" evidence="1">
    <location>
        <begin position="1217"/>
        <end position="1237"/>
    </location>
</feature>
<evidence type="ECO:0000313" key="3">
    <source>
        <dbReference type="Proteomes" id="UP000054350"/>
    </source>
</evidence>
<dbReference type="STRING" id="578462.A0A0L0T2H8"/>
<name>A0A0L0T2H8_ALLM3</name>
<dbReference type="OMA" id="DQPNRVE"/>
<dbReference type="OrthoDB" id="10265867at2759"/>
<keyword evidence="3" id="KW-1185">Reference proteome</keyword>
<dbReference type="PRINTS" id="PR01698">
    <property type="entry name" value="CYTOFMRPINTP"/>
</dbReference>
<sequence length="1237" mass="137889">MAAASPPSSPTVGSGGANSAQLLDAGIRASTALAHRHLHATAWSSVSSGPSVKVPRLETRLAELALYPIPELAYFRKEVAWIAQLNDILDRSTAFISLVYAYRGCVKAVPGFNPNSPASPTGSNMDEIKAAFYRLVEEVVLPEIQKMKDLMTFYETTASTLGTLLKEVAASLPTQPPTEDLMLALAKTLDMLMVMDSLKNMKTSLNNDFTLIFRRSRTISKNQAGDDKENQMLYLFLANRDVFLTKLKALVPTVPGIDDLLWELAASMCDRLDRGHFATPKEKFTIIKAAAFSMALADPFLVPKLMTQKKWKVDRYLKVFRSNLVVPLYGDLTLEVAAVLSRTANQKWDLAPAPFDLDMADLRRGYADYFARLAQMLDQCRKTQAADVLDSHCREVFDLLAEGIKLVTTLSATVLELNANKYANPTNHSANPDCPETALNYEQAIRYNYQHDERFALVEVLTMIKTAEDRLLKADVELSAFVTKHAVCFLNSFQQMALTNIVQHAARKKKQSHTMLRAVSDLLGQHMSSAQIYMARGLLEWIFKINAVKPGFMKERELKDAHLADLQHLYQQLYWIPVVQALPDVVGAATDLSELWYKEFYLELSKQIQFPIETSLPWILIHQILDSSAVDLTHALFVPFLIYDDAANRALNELKMQYLYDEIEAEANLAFDLFLHKYSHMVFAHFKCKAASLYLGEALKAKMGKAAGIEVPLHQHEHIMRHYKTVKILGRTIPFQQILGQKINLLFRNSLEAIISRFESSSLTAVMELETLLAIVRATHEQLGQHLSLDAFDDMLAEVDEVHVGHGRIVGHLAAELTTDFARHFAYNGITDRFIRSPIQVAERIQRPPVRQHKHEYLYGNKPLNQAFSTQTAPFLLYVGKAHFDAIVRLLGTRVSLLYSDILATFEELMKDKMTPFLWALTREFPSTLKLPGLDYGVMGTFEYFQFILKPLLSFKDLPTVYQVFRELGNLFLSIKFLEQSMKGGDVLRQYQLPKPDAVTSLLQQFGDHFDLPPPPDPLASDLDQLVAHATALDLVAMFVRTMRPLVHSLAPLWREGIEPASATPTTSTSAPSTVPGALAYDTARDYYRIFSFLHFSYCLGSNYTRGHSCRAVFGDSLHWAGALLLCLNDQVEVFTALDFTAHVCHAASLADGTASIGAANAGTGNKPATASLAEFTAQGEYFGQVCAAVAAYYKAVVGNDKYWERVAAAAPLRPPAEAKTGGAARRNTHSHDVGAA</sequence>
<dbReference type="EMBL" id="GG745359">
    <property type="protein sequence ID" value="KNE69033.1"/>
    <property type="molecule type" value="Genomic_DNA"/>
</dbReference>
<dbReference type="PANTHER" id="PTHR12195">
    <property type="entry name" value="CYTOPLASMIC FMR1-INTERACTING PROTEIN-RELATED"/>
    <property type="match status" value="1"/>
</dbReference>
<evidence type="ECO:0008006" key="4">
    <source>
        <dbReference type="Google" id="ProtNLM"/>
    </source>
</evidence>
<reference evidence="2 3" key="1">
    <citation type="submission" date="2009-11" db="EMBL/GenBank/DDBJ databases">
        <title>Annotation of Allomyces macrogynus ATCC 38327.</title>
        <authorList>
            <consortium name="The Broad Institute Genome Sequencing Platform"/>
            <person name="Russ C."/>
            <person name="Cuomo C."/>
            <person name="Burger G."/>
            <person name="Gray M.W."/>
            <person name="Holland P.W.H."/>
            <person name="King N."/>
            <person name="Lang F.B.F."/>
            <person name="Roger A.J."/>
            <person name="Ruiz-Trillo I."/>
            <person name="Young S.K."/>
            <person name="Zeng Q."/>
            <person name="Gargeya S."/>
            <person name="Fitzgerald M."/>
            <person name="Haas B."/>
            <person name="Abouelleil A."/>
            <person name="Alvarado L."/>
            <person name="Arachchi H.M."/>
            <person name="Berlin A."/>
            <person name="Chapman S.B."/>
            <person name="Gearin G."/>
            <person name="Goldberg J."/>
            <person name="Griggs A."/>
            <person name="Gujja S."/>
            <person name="Hansen M."/>
            <person name="Heiman D."/>
            <person name="Howarth C."/>
            <person name="Larimer J."/>
            <person name="Lui A."/>
            <person name="MacDonald P.J.P."/>
            <person name="McCowen C."/>
            <person name="Montmayeur A."/>
            <person name="Murphy C."/>
            <person name="Neiman D."/>
            <person name="Pearson M."/>
            <person name="Priest M."/>
            <person name="Roberts A."/>
            <person name="Saif S."/>
            <person name="Shea T."/>
            <person name="Sisk P."/>
            <person name="Stolte C."/>
            <person name="Sykes S."/>
            <person name="Wortman J."/>
            <person name="Nusbaum C."/>
            <person name="Birren B."/>
        </authorList>
    </citation>
    <scope>NUCLEOTIDE SEQUENCE [LARGE SCALE GENOMIC DNA]</scope>
    <source>
        <strain evidence="2 3">ATCC 38327</strain>
    </source>
</reference>
<protein>
    <recommendedName>
        <fullName evidence="4">CYRIA/CYRIB Rac1 binding domain-containing protein</fullName>
    </recommendedName>
</protein>
<accession>A0A0L0T2H8</accession>
<reference evidence="3" key="2">
    <citation type="submission" date="2009-11" db="EMBL/GenBank/DDBJ databases">
        <title>The Genome Sequence of Allomyces macrogynus strain ATCC 38327.</title>
        <authorList>
            <consortium name="The Broad Institute Genome Sequencing Platform"/>
            <person name="Russ C."/>
            <person name="Cuomo C."/>
            <person name="Shea T."/>
            <person name="Young S.K."/>
            <person name="Zeng Q."/>
            <person name="Koehrsen M."/>
            <person name="Haas B."/>
            <person name="Borodovsky M."/>
            <person name="Guigo R."/>
            <person name="Alvarado L."/>
            <person name="Berlin A."/>
            <person name="Borenstein D."/>
            <person name="Chen Z."/>
            <person name="Engels R."/>
            <person name="Freedman E."/>
            <person name="Gellesch M."/>
            <person name="Goldberg J."/>
            <person name="Griggs A."/>
            <person name="Gujja S."/>
            <person name="Heiman D."/>
            <person name="Hepburn T."/>
            <person name="Howarth C."/>
            <person name="Jen D."/>
            <person name="Larson L."/>
            <person name="Lewis B."/>
            <person name="Mehta T."/>
            <person name="Park D."/>
            <person name="Pearson M."/>
            <person name="Roberts A."/>
            <person name="Saif S."/>
            <person name="Shenoy N."/>
            <person name="Sisk P."/>
            <person name="Stolte C."/>
            <person name="Sykes S."/>
            <person name="Walk T."/>
            <person name="White J."/>
            <person name="Yandava C."/>
            <person name="Burger G."/>
            <person name="Gray M.W."/>
            <person name="Holland P.W.H."/>
            <person name="King N."/>
            <person name="Lang F.B.F."/>
            <person name="Roger A.J."/>
            <person name="Ruiz-Trillo I."/>
            <person name="Lander E."/>
            <person name="Nusbaum C."/>
        </authorList>
    </citation>
    <scope>NUCLEOTIDE SEQUENCE [LARGE SCALE GENOMIC DNA]</scope>
    <source>
        <strain evidence="3">ATCC 38327</strain>
    </source>
</reference>
<organism evidence="2 3">
    <name type="scientific">Allomyces macrogynus (strain ATCC 38327)</name>
    <name type="common">Allomyces javanicus var. macrogynus</name>
    <dbReference type="NCBI Taxonomy" id="578462"/>
    <lineage>
        <taxon>Eukaryota</taxon>
        <taxon>Fungi</taxon>
        <taxon>Fungi incertae sedis</taxon>
        <taxon>Blastocladiomycota</taxon>
        <taxon>Blastocladiomycetes</taxon>
        <taxon>Blastocladiales</taxon>
        <taxon>Blastocladiaceae</taxon>
        <taxon>Allomyces</taxon>
    </lineage>
</organism>
<dbReference type="Pfam" id="PF05994">
    <property type="entry name" value="FragX_IP"/>
    <property type="match status" value="2"/>
</dbReference>
<dbReference type="eggNOG" id="KOG3534">
    <property type="taxonomic scope" value="Eukaryota"/>
</dbReference>
<evidence type="ECO:0000256" key="1">
    <source>
        <dbReference type="SAM" id="MobiDB-lite"/>
    </source>
</evidence>
<dbReference type="PIRSF" id="PIRSF008153">
    <property type="entry name" value="FMR1_interacting"/>
    <property type="match status" value="1"/>
</dbReference>
<gene>
    <name evidence="2" type="ORF">AMAG_13908</name>
</gene>
<evidence type="ECO:0000313" key="2">
    <source>
        <dbReference type="EMBL" id="KNE69033.1"/>
    </source>
</evidence>
<proteinExistence type="predicted"/>
<dbReference type="VEuPathDB" id="FungiDB:AMAG_13908"/>
<dbReference type="Proteomes" id="UP000054350">
    <property type="component" value="Unassembled WGS sequence"/>
</dbReference>
<dbReference type="InterPro" id="IPR008081">
    <property type="entry name" value="Cytoplasmic_FMR1-int"/>
</dbReference>
<dbReference type="GO" id="GO:0031267">
    <property type="term" value="F:small GTPase binding"/>
    <property type="evidence" value="ECO:0007669"/>
    <property type="project" value="InterPro"/>
</dbReference>
<dbReference type="AlphaFoldDB" id="A0A0L0T2H8"/>
<dbReference type="GO" id="GO:0030833">
    <property type="term" value="P:regulation of actin filament polymerization"/>
    <property type="evidence" value="ECO:0007669"/>
    <property type="project" value="InterPro"/>
</dbReference>